<feature type="transmembrane region" description="Helical" evidence="1">
    <location>
        <begin position="45"/>
        <end position="66"/>
    </location>
</feature>
<dbReference type="AlphaFoldDB" id="A0A8S0WGI9"/>
<feature type="transmembrane region" description="Helical" evidence="1">
    <location>
        <begin position="86"/>
        <end position="104"/>
    </location>
</feature>
<feature type="transmembrane region" description="Helical" evidence="1">
    <location>
        <begin position="198"/>
        <end position="219"/>
    </location>
</feature>
<keyword evidence="4" id="KW-1185">Reference proteome</keyword>
<dbReference type="Proteomes" id="UP000467700">
    <property type="component" value="Unassembled WGS sequence"/>
</dbReference>
<dbReference type="Pfam" id="PF20152">
    <property type="entry name" value="DUF6534"/>
    <property type="match status" value="1"/>
</dbReference>
<evidence type="ECO:0000313" key="4">
    <source>
        <dbReference type="Proteomes" id="UP000467700"/>
    </source>
</evidence>
<feature type="transmembrane region" description="Helical" evidence="1">
    <location>
        <begin position="12"/>
        <end position="33"/>
    </location>
</feature>
<dbReference type="OrthoDB" id="3265526at2759"/>
<feature type="transmembrane region" description="Helical" evidence="1">
    <location>
        <begin position="116"/>
        <end position="135"/>
    </location>
</feature>
<feature type="transmembrane region" description="Helical" evidence="1">
    <location>
        <begin position="155"/>
        <end position="177"/>
    </location>
</feature>
<dbReference type="PANTHER" id="PTHR40465:SF1">
    <property type="entry name" value="DUF6534 DOMAIN-CONTAINING PROTEIN"/>
    <property type="match status" value="1"/>
</dbReference>
<feature type="domain" description="DUF6534" evidence="2">
    <location>
        <begin position="162"/>
        <end position="248"/>
    </location>
</feature>
<proteinExistence type="predicted"/>
<evidence type="ECO:0000259" key="2">
    <source>
        <dbReference type="Pfam" id="PF20152"/>
    </source>
</evidence>
<comment type="caution">
    <text evidence="3">The sequence shown here is derived from an EMBL/GenBank/DDBJ whole genome shotgun (WGS) entry which is preliminary data.</text>
</comment>
<evidence type="ECO:0000256" key="1">
    <source>
        <dbReference type="SAM" id="Phobius"/>
    </source>
</evidence>
<reference evidence="3 4" key="1">
    <citation type="submission" date="2020-01" db="EMBL/GenBank/DDBJ databases">
        <authorList>
            <person name="Gupta K D."/>
        </authorList>
    </citation>
    <scope>NUCLEOTIDE SEQUENCE [LARGE SCALE GENOMIC DNA]</scope>
</reference>
<keyword evidence="1" id="KW-1133">Transmembrane helix</keyword>
<dbReference type="PANTHER" id="PTHR40465">
    <property type="entry name" value="CHROMOSOME 1, WHOLE GENOME SHOTGUN SEQUENCE"/>
    <property type="match status" value="1"/>
</dbReference>
<keyword evidence="1" id="KW-0812">Transmembrane</keyword>
<evidence type="ECO:0000313" key="3">
    <source>
        <dbReference type="EMBL" id="CAA7268900.1"/>
    </source>
</evidence>
<gene>
    <name evidence="3" type="ORF">AAE3_LOCUS11136</name>
</gene>
<sequence length="351" mass="39146">MPSIQLLFGPMLIGTFVNMILYGILIVQTYHYYQTFKKDAPWIKYLVLYLFIVETVNTACDMAMMYQPLIEKFGQPEATKVFPTLFAAEPAVIVAVSTPIQFFFAWRIRLLTKSNILALVICCFSIVSLAGGIWTTVLIAQFKLFSRKPELHTPALVWFLSACVADVMITVVLVLSLSSRRTGFAATDDAIGKIIRMTVQTGMITALFAIGDVVFFMTLPHTALNFLWDLALSKLYANCLLSTLNARAGLQELTGYHSQQRNVVSSGAIRRQQQDSSLEAGVGAPVSIAGNRSSRDVDSEASVKHILGSTMYELDTRKSFDHRSDMEYGIQITKVVETRQDPEPEIRETTQ</sequence>
<keyword evidence="1" id="KW-0472">Membrane</keyword>
<dbReference type="EMBL" id="CACVBS010000071">
    <property type="protein sequence ID" value="CAA7268900.1"/>
    <property type="molecule type" value="Genomic_DNA"/>
</dbReference>
<name>A0A8S0WGI9_CYCAE</name>
<organism evidence="3 4">
    <name type="scientific">Cyclocybe aegerita</name>
    <name type="common">Black poplar mushroom</name>
    <name type="synonym">Agrocybe aegerita</name>
    <dbReference type="NCBI Taxonomy" id="1973307"/>
    <lineage>
        <taxon>Eukaryota</taxon>
        <taxon>Fungi</taxon>
        <taxon>Dikarya</taxon>
        <taxon>Basidiomycota</taxon>
        <taxon>Agaricomycotina</taxon>
        <taxon>Agaricomycetes</taxon>
        <taxon>Agaricomycetidae</taxon>
        <taxon>Agaricales</taxon>
        <taxon>Agaricineae</taxon>
        <taxon>Bolbitiaceae</taxon>
        <taxon>Cyclocybe</taxon>
    </lineage>
</organism>
<accession>A0A8S0WGI9</accession>
<protein>
    <recommendedName>
        <fullName evidence="2">DUF6534 domain-containing protein</fullName>
    </recommendedName>
</protein>
<dbReference type="InterPro" id="IPR045339">
    <property type="entry name" value="DUF6534"/>
</dbReference>